<evidence type="ECO:0000256" key="1">
    <source>
        <dbReference type="SAM" id="MobiDB-lite"/>
    </source>
</evidence>
<reference evidence="3" key="1">
    <citation type="submission" date="2018-05" db="EMBL/GenBank/DDBJ databases">
        <authorList>
            <person name="Du Z."/>
            <person name="Wang X."/>
        </authorList>
    </citation>
    <scope>NUCLEOTIDE SEQUENCE [LARGE SCALE GENOMIC DNA]</scope>
    <source>
        <strain evidence="3">CQN31</strain>
    </source>
</reference>
<dbReference type="Pfam" id="PF10009">
    <property type="entry name" value="DUF2252"/>
    <property type="match status" value="1"/>
</dbReference>
<protein>
    <submittedName>
        <fullName evidence="2">DUF2252 domain-containing protein</fullName>
    </submittedName>
</protein>
<dbReference type="PANTHER" id="PTHR39441:SF1">
    <property type="entry name" value="DUF2252 DOMAIN-CONTAINING PROTEIN"/>
    <property type="match status" value="1"/>
</dbReference>
<evidence type="ECO:0000313" key="3">
    <source>
        <dbReference type="Proteomes" id="UP000245765"/>
    </source>
</evidence>
<dbReference type="PANTHER" id="PTHR39441">
    <property type="entry name" value="DUF2252 DOMAIN-CONTAINING PROTEIN"/>
    <property type="match status" value="1"/>
</dbReference>
<gene>
    <name evidence="2" type="ORF">DFH01_20185</name>
</gene>
<accession>A0A317FE78</accession>
<keyword evidence="3" id="KW-1185">Reference proteome</keyword>
<feature type="region of interest" description="Disordered" evidence="1">
    <location>
        <begin position="1"/>
        <end position="61"/>
    </location>
</feature>
<dbReference type="InterPro" id="IPR018721">
    <property type="entry name" value="DUF2252"/>
</dbReference>
<evidence type="ECO:0000313" key="2">
    <source>
        <dbReference type="EMBL" id="PWS35888.1"/>
    </source>
</evidence>
<dbReference type="EMBL" id="QGNA01000004">
    <property type="protein sequence ID" value="PWS35888.1"/>
    <property type="molecule type" value="Genomic_DNA"/>
</dbReference>
<feature type="compositionally biased region" description="Low complexity" evidence="1">
    <location>
        <begin position="16"/>
        <end position="32"/>
    </location>
</feature>
<name>A0A317FE78_9PROT</name>
<feature type="compositionally biased region" description="Basic and acidic residues" evidence="1">
    <location>
        <begin position="37"/>
        <end position="61"/>
    </location>
</feature>
<dbReference type="AlphaFoldDB" id="A0A317FE78"/>
<proteinExistence type="predicted"/>
<dbReference type="Proteomes" id="UP000245765">
    <property type="component" value="Unassembled WGS sequence"/>
</dbReference>
<sequence length="483" mass="52888">MPEARTSNRAARLKRAAAPASPSAEAPSQGAPRPHRSHAEHEAVGKALRDSVPRDAHAACKKPADRVDPIAFLQASDAERLPELVPIRWGRMLASPFAFYRGSAGLMAADLARTPSPGLRVQACGDCHMMNFGGFATPERSVIFDINDFDETLPAPFEWDVKRLAASFVLAARSLGLSDARGRDAAEAAARSYRKRLREFAEMHPTEVWYSRLTAEDVIEGLPKNRRKMVSDRIEKALDRSGSEMDFPKLGQVVGGQPGIRDAPPLIFHPELARAPTFKGVVDTLLAEYRETLAEDRRVLLDRFKPVDAAIKVVGIGSVGRRCWILLMMSTSNEPLFLQFKEAAASVLEPFAGASAYPHHGQRVVMGQRLMQPTSDIFLGWVTSPNGVHFYVRQLRDAKIKPLVETFDAEMLEIYAKATGAVLARAHAKAGGVSQISGYLGSGDDFDRAIGRFALAYADQAERDHAALKAAVRKGKVRVMQEA</sequence>
<organism evidence="2 3">
    <name type="scientific">Falsiroseomonas bella</name>
    <dbReference type="NCBI Taxonomy" id="2184016"/>
    <lineage>
        <taxon>Bacteria</taxon>
        <taxon>Pseudomonadati</taxon>
        <taxon>Pseudomonadota</taxon>
        <taxon>Alphaproteobacteria</taxon>
        <taxon>Acetobacterales</taxon>
        <taxon>Roseomonadaceae</taxon>
        <taxon>Falsiroseomonas</taxon>
    </lineage>
</organism>
<dbReference type="OrthoDB" id="1491115at2"/>
<comment type="caution">
    <text evidence="2">The sequence shown here is derived from an EMBL/GenBank/DDBJ whole genome shotgun (WGS) entry which is preliminary data.</text>
</comment>